<proteinExistence type="inferred from homology"/>
<name>A0ABV6M8T0_9ACTN</name>
<comment type="caution">
    <text evidence="3">The sequence shown here is derived from an EMBL/GenBank/DDBJ whole genome shotgun (WGS) entry which is preliminary data.</text>
</comment>
<sequence>MTGRVDAGFHPDYAIAPGETLRDKLAEIGMSQADLADRANLSPKHVNQIIHGTAPITHDTALAFERITGMPAKIWNALEAAYRDALARQAQRELAPEDRAWLNQLPITALRAKGLLPKDRDEGATFEALLNFFGVADRRAWERIWLQPVASFKRTRAFRSEPGAVAAWLRAGQMQALDVQCSPFDAAAFRKVVRAARSLTRQVDFGEQLRVLCASTGVAVVYVPEVGKCRASGAAQWASSTKAIIQVSDRYKRSDSFWFAFFHEAAHILHHSKKETFINDGSEDDAVEAEANHFARTTLIPAEFEPDLQNLSTAADVVAFAERIGIHPGIVAGRLANDGIAQWTWPKVGRLRSALRIV</sequence>
<dbReference type="SMART" id="SM00530">
    <property type="entry name" value="HTH_XRE"/>
    <property type="match status" value="1"/>
</dbReference>
<evidence type="ECO:0000256" key="1">
    <source>
        <dbReference type="ARBA" id="ARBA00007227"/>
    </source>
</evidence>
<dbReference type="Gene3D" id="1.10.10.2910">
    <property type="match status" value="1"/>
</dbReference>
<dbReference type="Proteomes" id="UP001589867">
    <property type="component" value="Unassembled WGS sequence"/>
</dbReference>
<dbReference type="Pfam" id="PF06114">
    <property type="entry name" value="Peptidase_M78"/>
    <property type="match status" value="1"/>
</dbReference>
<dbReference type="PROSITE" id="PS50943">
    <property type="entry name" value="HTH_CROC1"/>
    <property type="match status" value="1"/>
</dbReference>
<comment type="similarity">
    <text evidence="1">Belongs to the short-chain fatty acyl-CoA assimilation regulator (ScfR) family.</text>
</comment>
<dbReference type="SUPFAM" id="SSF47413">
    <property type="entry name" value="lambda repressor-like DNA-binding domains"/>
    <property type="match status" value="1"/>
</dbReference>
<dbReference type="EMBL" id="JBHLUH010000052">
    <property type="protein sequence ID" value="MFC0530833.1"/>
    <property type="molecule type" value="Genomic_DNA"/>
</dbReference>
<reference evidence="3 4" key="1">
    <citation type="submission" date="2024-09" db="EMBL/GenBank/DDBJ databases">
        <authorList>
            <person name="Sun Q."/>
            <person name="Mori K."/>
        </authorList>
    </citation>
    <scope>NUCLEOTIDE SEQUENCE [LARGE SCALE GENOMIC DNA]</scope>
    <source>
        <strain evidence="3 4">TBRC 3947</strain>
    </source>
</reference>
<evidence type="ECO:0000313" key="4">
    <source>
        <dbReference type="Proteomes" id="UP001589867"/>
    </source>
</evidence>
<accession>A0ABV6M8T0</accession>
<dbReference type="InterPro" id="IPR001387">
    <property type="entry name" value="Cro/C1-type_HTH"/>
</dbReference>
<keyword evidence="4" id="KW-1185">Reference proteome</keyword>
<dbReference type="InterPro" id="IPR010982">
    <property type="entry name" value="Lambda_DNA-bd_dom_sf"/>
</dbReference>
<dbReference type="InterPro" id="IPR010359">
    <property type="entry name" value="IrrE_HExxH"/>
</dbReference>
<gene>
    <name evidence="3" type="ORF">ACFFIA_24520</name>
</gene>
<dbReference type="InterPro" id="IPR052345">
    <property type="entry name" value="Rad_response_metalloprotease"/>
</dbReference>
<dbReference type="PANTHER" id="PTHR43236:SF2">
    <property type="entry name" value="BLL0069 PROTEIN"/>
    <property type="match status" value="1"/>
</dbReference>
<dbReference type="CDD" id="cd00093">
    <property type="entry name" value="HTH_XRE"/>
    <property type="match status" value="1"/>
</dbReference>
<dbReference type="Pfam" id="PF01381">
    <property type="entry name" value="HTH_3"/>
    <property type="match status" value="1"/>
</dbReference>
<dbReference type="RefSeq" id="WP_377254174.1">
    <property type="nucleotide sequence ID" value="NZ_JBHLUH010000052.1"/>
</dbReference>
<dbReference type="PANTHER" id="PTHR43236">
    <property type="entry name" value="ANTITOXIN HIGA1"/>
    <property type="match status" value="1"/>
</dbReference>
<feature type="domain" description="HTH cro/C1-type" evidence="2">
    <location>
        <begin position="21"/>
        <end position="75"/>
    </location>
</feature>
<organism evidence="3 4">
    <name type="scientific">Phytohabitans kaempferiae</name>
    <dbReference type="NCBI Taxonomy" id="1620943"/>
    <lineage>
        <taxon>Bacteria</taxon>
        <taxon>Bacillati</taxon>
        <taxon>Actinomycetota</taxon>
        <taxon>Actinomycetes</taxon>
        <taxon>Micromonosporales</taxon>
        <taxon>Micromonosporaceae</taxon>
    </lineage>
</organism>
<dbReference type="Gene3D" id="1.10.260.40">
    <property type="entry name" value="lambda repressor-like DNA-binding domains"/>
    <property type="match status" value="1"/>
</dbReference>
<evidence type="ECO:0000313" key="3">
    <source>
        <dbReference type="EMBL" id="MFC0530833.1"/>
    </source>
</evidence>
<protein>
    <submittedName>
        <fullName evidence="3">ImmA/IrrE family metallo-endopeptidase</fullName>
    </submittedName>
</protein>
<evidence type="ECO:0000259" key="2">
    <source>
        <dbReference type="PROSITE" id="PS50943"/>
    </source>
</evidence>